<dbReference type="Proteomes" id="UP001472677">
    <property type="component" value="Unassembled WGS sequence"/>
</dbReference>
<organism evidence="1 2">
    <name type="scientific">Hibiscus sabdariffa</name>
    <name type="common">roselle</name>
    <dbReference type="NCBI Taxonomy" id="183260"/>
    <lineage>
        <taxon>Eukaryota</taxon>
        <taxon>Viridiplantae</taxon>
        <taxon>Streptophyta</taxon>
        <taxon>Embryophyta</taxon>
        <taxon>Tracheophyta</taxon>
        <taxon>Spermatophyta</taxon>
        <taxon>Magnoliopsida</taxon>
        <taxon>eudicotyledons</taxon>
        <taxon>Gunneridae</taxon>
        <taxon>Pentapetalae</taxon>
        <taxon>rosids</taxon>
        <taxon>malvids</taxon>
        <taxon>Malvales</taxon>
        <taxon>Malvaceae</taxon>
        <taxon>Malvoideae</taxon>
        <taxon>Hibiscus</taxon>
    </lineage>
</organism>
<name>A0ABR2CAL9_9ROSI</name>
<keyword evidence="2" id="KW-1185">Reference proteome</keyword>
<reference evidence="1 2" key="1">
    <citation type="journal article" date="2024" name="G3 (Bethesda)">
        <title>Genome assembly of Hibiscus sabdariffa L. provides insights into metabolisms of medicinal natural products.</title>
        <authorList>
            <person name="Kim T."/>
        </authorList>
    </citation>
    <scope>NUCLEOTIDE SEQUENCE [LARGE SCALE GENOMIC DNA]</scope>
    <source>
        <strain evidence="1">TK-2024</strain>
        <tissue evidence="1">Old leaves</tissue>
    </source>
</reference>
<accession>A0ABR2CAL9</accession>
<protein>
    <submittedName>
        <fullName evidence="1">Uncharacterized protein</fullName>
    </submittedName>
</protein>
<comment type="caution">
    <text evidence="1">The sequence shown here is derived from an EMBL/GenBank/DDBJ whole genome shotgun (WGS) entry which is preliminary data.</text>
</comment>
<dbReference type="EMBL" id="JBBPBM010000063">
    <property type="protein sequence ID" value="KAK8515786.1"/>
    <property type="molecule type" value="Genomic_DNA"/>
</dbReference>
<proteinExistence type="predicted"/>
<sequence>MQYYPMKENFILFGSESSCTSSDGSSYGREMKQEDMSFQGFGASNDHGYEDNQRFMLNNGGENVKPWSEKAYGECPLDYNLEGVKRVMGNNWCDNSFSFIDEIENNTQEKVVYYY</sequence>
<gene>
    <name evidence="1" type="ORF">V6N12_075809</name>
</gene>
<evidence type="ECO:0000313" key="2">
    <source>
        <dbReference type="Proteomes" id="UP001472677"/>
    </source>
</evidence>
<evidence type="ECO:0000313" key="1">
    <source>
        <dbReference type="EMBL" id="KAK8515786.1"/>
    </source>
</evidence>